<dbReference type="AlphaFoldDB" id="A0A5N8VHN4"/>
<keyword evidence="3" id="KW-1185">Reference proteome</keyword>
<sequence length="242" mass="23882">MRHADGAPDVSTGGRQGTQAFPQIGHVFSGSGGEQAVQSLQSGAGGGAQAAGRYPVEYVQGALRSIGWLVAGFGLGQDKSGSGPSGGAGGAGGRGGLGAGAGLFGAAQREVRFGLMQGEFGFVEAETTGCLAGRVGFEFGQGHLECGVRLPVAALPGEGGQQRPGVELGMDQAGGGRGRAALGVRVRGVQVAGVAGDHALRPVRPRRQRCVTAPVGVGDGGAQVEPCAGRVVEAEGQVAQQS</sequence>
<dbReference type="EMBL" id="VJZD01000077">
    <property type="protein sequence ID" value="MPY33495.1"/>
    <property type="molecule type" value="Genomic_DNA"/>
</dbReference>
<protein>
    <submittedName>
        <fullName evidence="2">Uncharacterized protein</fullName>
    </submittedName>
</protein>
<name>A0A5N8VHN4_9ACTN</name>
<evidence type="ECO:0000256" key="1">
    <source>
        <dbReference type="SAM" id="MobiDB-lite"/>
    </source>
</evidence>
<accession>A0A5N8VHN4</accession>
<comment type="caution">
    <text evidence="2">The sequence shown here is derived from an EMBL/GenBank/DDBJ whole genome shotgun (WGS) entry which is preliminary data.</text>
</comment>
<dbReference type="Proteomes" id="UP000325849">
    <property type="component" value="Unassembled WGS sequence"/>
</dbReference>
<dbReference type="RefSeq" id="WP_152889983.1">
    <property type="nucleotide sequence ID" value="NZ_VJZD01000077.1"/>
</dbReference>
<proteinExistence type="predicted"/>
<feature type="region of interest" description="Disordered" evidence="1">
    <location>
        <begin position="1"/>
        <end position="28"/>
    </location>
</feature>
<gene>
    <name evidence="2" type="ORF">FNH09_20225</name>
</gene>
<evidence type="ECO:0000313" key="3">
    <source>
        <dbReference type="Proteomes" id="UP000325849"/>
    </source>
</evidence>
<organism evidence="2 3">
    <name type="scientific">Streptomyces adustus</name>
    <dbReference type="NCBI Taxonomy" id="1609272"/>
    <lineage>
        <taxon>Bacteria</taxon>
        <taxon>Bacillati</taxon>
        <taxon>Actinomycetota</taxon>
        <taxon>Actinomycetes</taxon>
        <taxon>Kitasatosporales</taxon>
        <taxon>Streptomycetaceae</taxon>
        <taxon>Streptomyces</taxon>
    </lineage>
</organism>
<evidence type="ECO:0000313" key="2">
    <source>
        <dbReference type="EMBL" id="MPY33495.1"/>
    </source>
</evidence>
<reference evidence="2 3" key="1">
    <citation type="submission" date="2019-07" db="EMBL/GenBank/DDBJ databases">
        <title>New species of Amycolatopsis and Streptomyces.</title>
        <authorList>
            <person name="Duangmal K."/>
            <person name="Teo W.F.A."/>
            <person name="Lipun K."/>
        </authorList>
    </citation>
    <scope>NUCLEOTIDE SEQUENCE [LARGE SCALE GENOMIC DNA]</scope>
    <source>
        <strain evidence="2 3">NBRC 109810</strain>
    </source>
</reference>